<dbReference type="Proteomes" id="UP000187429">
    <property type="component" value="Unassembled WGS sequence"/>
</dbReference>
<accession>A0A1R1YQ26</accession>
<comment type="caution">
    <text evidence="2">The sequence shown here is derived from an EMBL/GenBank/DDBJ whole genome shotgun (WGS) entry which is preliminary data.</text>
</comment>
<sequence length="84" mass="8778">MLDDDDNNSGVGVRGSDGIRGSDGVSGNGGFGVIVSSRVDFGFRGRVCVGAIGNFYASVRKCIGIRSCNDLGVLVADERDDEFE</sequence>
<evidence type="ECO:0000256" key="1">
    <source>
        <dbReference type="SAM" id="MobiDB-lite"/>
    </source>
</evidence>
<dbReference type="EMBL" id="LSSM01000421">
    <property type="protein sequence ID" value="OMJ28960.1"/>
    <property type="molecule type" value="Genomic_DNA"/>
</dbReference>
<proteinExistence type="predicted"/>
<dbReference type="AlphaFoldDB" id="A0A1R1YQ26"/>
<reference evidence="3" key="1">
    <citation type="submission" date="2017-01" db="EMBL/GenBank/DDBJ databases">
        <authorList>
            <person name="Wang Y."/>
            <person name="White M."/>
            <person name="Kvist S."/>
            <person name="Moncalvo J.-M."/>
        </authorList>
    </citation>
    <scope>NUCLEOTIDE SEQUENCE [LARGE SCALE GENOMIC DNA]</scope>
    <source>
        <strain evidence="3">ID-206-W2</strain>
    </source>
</reference>
<evidence type="ECO:0000313" key="2">
    <source>
        <dbReference type="EMBL" id="OMJ28960.1"/>
    </source>
</evidence>
<gene>
    <name evidence="2" type="ORF">AYI69_g1544</name>
</gene>
<protein>
    <submittedName>
        <fullName evidence="2">Uncharacterized protein</fullName>
    </submittedName>
</protein>
<organism evidence="2 3">
    <name type="scientific">Smittium culicis</name>
    <dbReference type="NCBI Taxonomy" id="133412"/>
    <lineage>
        <taxon>Eukaryota</taxon>
        <taxon>Fungi</taxon>
        <taxon>Fungi incertae sedis</taxon>
        <taxon>Zoopagomycota</taxon>
        <taxon>Kickxellomycotina</taxon>
        <taxon>Harpellomycetes</taxon>
        <taxon>Harpellales</taxon>
        <taxon>Legeriomycetaceae</taxon>
        <taxon>Smittium</taxon>
    </lineage>
</organism>
<name>A0A1R1YQ26_9FUNG</name>
<evidence type="ECO:0000313" key="3">
    <source>
        <dbReference type="Proteomes" id="UP000187429"/>
    </source>
</evidence>
<keyword evidence="3" id="KW-1185">Reference proteome</keyword>
<feature type="region of interest" description="Disordered" evidence="1">
    <location>
        <begin position="1"/>
        <end position="28"/>
    </location>
</feature>